<protein>
    <recommendedName>
        <fullName evidence="1">Rhamnogalacturonase A/B/Epimerase-like pectate lyase domain-containing protein</fullName>
    </recommendedName>
</protein>
<dbReference type="Proteomes" id="UP001521785">
    <property type="component" value="Unassembled WGS sequence"/>
</dbReference>
<evidence type="ECO:0000259" key="1">
    <source>
        <dbReference type="Pfam" id="PF12708"/>
    </source>
</evidence>
<keyword evidence="3" id="KW-1185">Reference proteome</keyword>
<feature type="domain" description="Rhamnogalacturonase A/B/Epimerase-like pectate lyase" evidence="1">
    <location>
        <begin position="392"/>
        <end position="462"/>
    </location>
</feature>
<organism evidence="2 3">
    <name type="scientific">Paraconiothyrium brasiliense</name>
    <dbReference type="NCBI Taxonomy" id="300254"/>
    <lineage>
        <taxon>Eukaryota</taxon>
        <taxon>Fungi</taxon>
        <taxon>Dikarya</taxon>
        <taxon>Ascomycota</taxon>
        <taxon>Pezizomycotina</taxon>
        <taxon>Dothideomycetes</taxon>
        <taxon>Pleosporomycetidae</taxon>
        <taxon>Pleosporales</taxon>
        <taxon>Massarineae</taxon>
        <taxon>Didymosphaeriaceae</taxon>
        <taxon>Paraconiothyrium</taxon>
    </lineage>
</organism>
<dbReference type="CDD" id="cd23668">
    <property type="entry name" value="GH55_beta13glucanase-like"/>
    <property type="match status" value="1"/>
</dbReference>
<dbReference type="InterPro" id="IPR012334">
    <property type="entry name" value="Pectin_lyas_fold"/>
</dbReference>
<dbReference type="EMBL" id="JAKJXO020000008">
    <property type="protein sequence ID" value="KAL1601445.1"/>
    <property type="molecule type" value="Genomic_DNA"/>
</dbReference>
<dbReference type="Gene3D" id="2.160.20.10">
    <property type="entry name" value="Single-stranded right-handed beta-helix, Pectin lyase-like"/>
    <property type="match status" value="2"/>
</dbReference>
<proteinExistence type="predicted"/>
<sequence length="782" mass="84231">MEQVAHQGIASFNNDTSYQVFRNVKDYGAVGDGVTDDTKAIQKAITDGNRCAPTVCKSTTRTPATVYFPGGTYLISEAIIDYYYTQLIGNPNCLPIIKASSNFTTVNVDGDDIGYLIDASPYGANGLGFGATNTFFRQIRNLVLDTTSVKAKAIMRGLHWPTAQTTSLQNVVFKMAAGNGTKHEGLFIEEGSGGFMNDLEFQGGHYGLNVGNQQFTMRNLTFSNVDTAINQLWDWGWTYKSVSIDNCRVGLNFSSLGGDGGPTVGSITLLDSSITNTPIGIVTSRTEKSQPESAGALYLENVKLANVQQAVVGSNGTILTGSIASTVIDAWADGHRYLDVSPLGPGVKAPLAPVEARGSIAATKRPSSLLGSDGKYYERSKPQYEGLSVDQFLSARTLGAKGDGKTDDTKALNDALQQAKTDGKVLYLDAGYYKVSDTVYVPAGSKIVGEALSSVILATGQSFGDIYNPKTVVQIGKQGEPGSIEWSDCFVSTQGANPGAILIEYNLFSAGEPAGLWDVHTRIGGFAGSHLQQEQCVKEPEKTITAANLKKECIASYLSLHITKWASGVYLENNWLWVADHDLDDSLNNNTQITIYAGRGLLDQSQGRVWLYGTAVEHHVKYEYQFVDTQDVVMGQIQTETAYYQPNPDATIPFPENPALFDPVFSSAPTSNTTSNSTHPISSNSANGWGLRILRSSNLHVYGAGLYSFFDNYSTKCSDVASQGVCQTRMVSIEGEALSHDVNLYNLNTIGATWMVTRDGVDVVANADNNSTFADGVNVFRV</sequence>
<evidence type="ECO:0000313" key="3">
    <source>
        <dbReference type="Proteomes" id="UP001521785"/>
    </source>
</evidence>
<dbReference type="Pfam" id="PF12708">
    <property type="entry name" value="Pect-lyase_RHGA_epim"/>
    <property type="match status" value="2"/>
</dbReference>
<accession>A0ABR3RAI1</accession>
<evidence type="ECO:0000313" key="2">
    <source>
        <dbReference type="EMBL" id="KAL1601445.1"/>
    </source>
</evidence>
<feature type="domain" description="Rhamnogalacturonase A/B/Epimerase-like pectate lyase" evidence="1">
    <location>
        <begin position="21"/>
        <end position="252"/>
    </location>
</feature>
<dbReference type="InterPro" id="IPR024535">
    <property type="entry name" value="RHGA/B-epi-like_pectate_lyase"/>
</dbReference>
<gene>
    <name evidence="2" type="ORF">SLS60_006360</name>
</gene>
<reference evidence="2 3" key="1">
    <citation type="submission" date="2024-02" db="EMBL/GenBank/DDBJ databases">
        <title>De novo assembly and annotation of 12 fungi associated with fruit tree decline syndrome in Ontario, Canada.</title>
        <authorList>
            <person name="Sulman M."/>
            <person name="Ellouze W."/>
            <person name="Ilyukhin E."/>
        </authorList>
    </citation>
    <scope>NUCLEOTIDE SEQUENCE [LARGE SCALE GENOMIC DNA]</scope>
    <source>
        <strain evidence="2 3">M42-189</strain>
    </source>
</reference>
<dbReference type="PANTHER" id="PTHR33928">
    <property type="entry name" value="POLYGALACTURONASE QRT3"/>
    <property type="match status" value="1"/>
</dbReference>
<dbReference type="PANTHER" id="PTHR33928:SF2">
    <property type="entry name" value="PECTATE LYASE SUPERFAMILY PROTEIN DOMAIN-CONTAINING PROTEIN-RELATED"/>
    <property type="match status" value="1"/>
</dbReference>
<dbReference type="InterPro" id="IPR011050">
    <property type="entry name" value="Pectin_lyase_fold/virulence"/>
</dbReference>
<comment type="caution">
    <text evidence="2">The sequence shown here is derived from an EMBL/GenBank/DDBJ whole genome shotgun (WGS) entry which is preliminary data.</text>
</comment>
<dbReference type="InterPro" id="IPR039279">
    <property type="entry name" value="QRT3-like"/>
</dbReference>
<dbReference type="SUPFAM" id="SSF51126">
    <property type="entry name" value="Pectin lyase-like"/>
    <property type="match status" value="2"/>
</dbReference>
<name>A0ABR3RAI1_9PLEO</name>